<dbReference type="Proteomes" id="UP000000864">
    <property type="component" value="Segment"/>
</dbReference>
<evidence type="ECO:0000313" key="3">
    <source>
        <dbReference type="EMBL" id="AAK14622.1"/>
    </source>
</evidence>
<dbReference type="Gene3D" id="3.30.40.10">
    <property type="entry name" value="Zinc/RING finger domain, C3HC4 (zinc finger)"/>
    <property type="match status" value="1"/>
</dbReference>
<dbReference type="EMBL" id="AF204951">
    <property type="protein sequence ID" value="AAK14622.1"/>
    <property type="molecule type" value="Genomic_DNA"/>
</dbReference>
<reference evidence="3 4" key="2">
    <citation type="journal article" date="1998" name="Adv. Virus Res.">
        <title>Viruses in marine brown algae.</title>
        <authorList>
            <person name="Muller D.G."/>
            <person name="Kapp M."/>
            <person name="Knippers R."/>
        </authorList>
    </citation>
    <scope>NUCLEOTIDE SEQUENCE [LARGE SCALE GENOMIC DNA]</scope>
    <source>
        <strain evidence="4">Isolate New Zealand/Kaikoura/1988</strain>
    </source>
</reference>
<keyword evidence="1" id="KW-0479">Metal-binding</keyword>
<gene>
    <name evidence="3" type="primary">ORF 208</name>
</gene>
<reference evidence="3 4" key="3">
    <citation type="journal article" date="2000" name="Virology">
        <title>Characterization and immunolocalization of major structural proteins in the brown algal virus EsV-1.</title>
        <authorList>
            <person name="Delaroque N."/>
            <person name="Wolf S."/>
            <person name="Muller D.G."/>
            <person name="Knippers R."/>
        </authorList>
    </citation>
    <scope>NUCLEOTIDE SEQUENCE [LARGE SCALE GENOMIC DNA]</scope>
    <source>
        <strain evidence="4">Isolate New Zealand/Kaikoura/1988</strain>
    </source>
</reference>
<dbReference type="InterPro" id="IPR001841">
    <property type="entry name" value="Znf_RING"/>
</dbReference>
<evidence type="ECO:0000313" key="4">
    <source>
        <dbReference type="Proteomes" id="UP000000864"/>
    </source>
</evidence>
<organismHost>
    <name type="scientific">Ectocarpus siliculosus</name>
    <name type="common">Brown alga</name>
    <name type="synonym">Conferva siliculosa</name>
    <dbReference type="NCBI Taxonomy" id="2880"/>
</organismHost>
<dbReference type="Pfam" id="PF13639">
    <property type="entry name" value="zf-RING_2"/>
    <property type="match status" value="1"/>
</dbReference>
<keyword evidence="1" id="KW-0863">Zinc-finger</keyword>
<accession>Q8QKU6</accession>
<reference evidence="3 4" key="1">
    <citation type="journal article" date="1995" name="Virology">
        <title>Coat protein of the Ectocarpus siliculosus virus.</title>
        <authorList>
            <person name="Klein M."/>
            <person name="Lanka S.T."/>
            <person name="Knippers R."/>
            <person name="Muller D.G."/>
        </authorList>
    </citation>
    <scope>NUCLEOTIDE SEQUENCE [LARGE SCALE GENOMIC DNA]</scope>
    <source>
        <strain evidence="4">Isolate New Zealand/Kaikoura/1988</strain>
    </source>
</reference>
<dbReference type="SUPFAM" id="SSF57850">
    <property type="entry name" value="RING/U-box"/>
    <property type="match status" value="1"/>
</dbReference>
<protein>
    <submittedName>
        <fullName evidence="3">EsV-1-208</fullName>
    </submittedName>
</protein>
<evidence type="ECO:0000259" key="2">
    <source>
        <dbReference type="PROSITE" id="PS50089"/>
    </source>
</evidence>
<feature type="domain" description="RING-type" evidence="2">
    <location>
        <begin position="145"/>
        <end position="192"/>
    </location>
</feature>
<keyword evidence="1" id="KW-0862">Zinc</keyword>
<evidence type="ECO:0000256" key="1">
    <source>
        <dbReference type="PROSITE-ProRule" id="PRU00175"/>
    </source>
</evidence>
<organism evidence="3 4">
    <name type="scientific">Ectocarpus siliculosus virus 1 (isolate New Zealand/Kaikoura/1988)</name>
    <name type="common">EsV-1</name>
    <dbReference type="NCBI Taxonomy" id="654926"/>
    <lineage>
        <taxon>Viruses</taxon>
        <taxon>Varidnaviria</taxon>
        <taxon>Bamfordvirae</taxon>
        <taxon>Nucleocytoviricota</taxon>
        <taxon>Megaviricetes</taxon>
        <taxon>Algavirales</taxon>
        <taxon>Phycodnaviridae</taxon>
        <taxon>Phaeovirus</taxon>
        <taxon>Phaeovirus unasiliculosus</taxon>
        <taxon>Ectocarpus siliculosus virus 1</taxon>
    </lineage>
</organism>
<sequence>MKVLNTTFLILVLIQQNSPMSIKTCLSRGGGADCTKDDLCVLLPTSNPRGGKVCVPANSPPVLNNPADISDPEIELLKTIVSSISHIDLGDRFDKELREMYAPLVYYVNRKLRSEVAGMTGNIPWGTLADRLATMVHEELTHSTCVLCFYELNDENNQQSVMFPSCCGGQQAFHKKCFRRAIRTSGTCPSCRANISMETLREEEEAAVHLELALRPLPSRTLHISLAALNNQRRRCVDKLNRWWEIAKQESREETQRVLRGDRELQLQENLRHDLGREIDLGHDPDGRLFERWDTIDAEINQRRNQIRIERESLGLVTVGPSGDLELTTRMKFIYFFIMAFVVSKLINLS</sequence>
<keyword evidence="4" id="KW-1185">Reference proteome</keyword>
<name>Q8QKU6_ESV1K</name>
<reference evidence="3 4" key="4">
    <citation type="journal article" date="2000" name="Virology">
        <title>The brown algal virus EsV-1 particle contains a putative hybrid histidine kinase.</title>
        <authorList>
            <person name="Delaroque N."/>
            <person name="Wolf S."/>
            <person name="Muller D.G."/>
            <person name="Knippers R."/>
        </authorList>
    </citation>
    <scope>NUCLEOTIDE SEQUENCE [LARGE SCALE GENOMIC DNA]</scope>
    <source>
        <strain evidence="4">Isolate New Zealand/Kaikoura/1988</strain>
    </source>
</reference>
<dbReference type="GO" id="GO:0008270">
    <property type="term" value="F:zinc ion binding"/>
    <property type="evidence" value="ECO:0007669"/>
    <property type="project" value="UniProtKB-KW"/>
</dbReference>
<dbReference type="KEGG" id="vg:920766"/>
<dbReference type="InterPro" id="IPR013083">
    <property type="entry name" value="Znf_RING/FYVE/PHD"/>
</dbReference>
<proteinExistence type="predicted"/>
<dbReference type="PROSITE" id="PS50089">
    <property type="entry name" value="ZF_RING_2"/>
    <property type="match status" value="1"/>
</dbReference>